<dbReference type="CDD" id="cd02440">
    <property type="entry name" value="AdoMet_MTases"/>
    <property type="match status" value="1"/>
</dbReference>
<sequence>MSEKGHSEEYFGDYRDHWWNADFIDLIANRLNLASKHTALDVGCGLGHWTRIIGRHLAPGAMVRGVDTDPKWLHGSSTWTAAMSDCGVNVHVEYGDAMSLPFVDATFDFVTCQTVLIHVSDSLYAIREMLRVLKPGGTLLCVEPDNLCATSMRSSFDDGRPAKECAEDFEFALVIERGRRALRQGDHSLGGLVPGYFKQVGLERIRTWISDKAIPLYPPYEEAEQQTIIDDMKVWQQANEVQKSATLQLFIAGGGDSARFDALWARGVENQTRYKQAIDAGTVVLGGAALMYLVSGVKPLR</sequence>
<dbReference type="Proteomes" id="UP000571554">
    <property type="component" value="Unassembled WGS sequence"/>
</dbReference>
<dbReference type="Gene3D" id="3.40.50.150">
    <property type="entry name" value="Vaccinia Virus protein VP39"/>
    <property type="match status" value="1"/>
</dbReference>
<dbReference type="PANTHER" id="PTHR43591:SF24">
    <property type="entry name" value="2-METHOXY-6-POLYPRENYL-1,4-BENZOQUINOL METHYLASE, MITOCHONDRIAL"/>
    <property type="match status" value="1"/>
</dbReference>
<comment type="caution">
    <text evidence="2">The sequence shown here is derived from an EMBL/GenBank/DDBJ whole genome shotgun (WGS) entry which is preliminary data.</text>
</comment>
<dbReference type="InterPro" id="IPR029063">
    <property type="entry name" value="SAM-dependent_MTases_sf"/>
</dbReference>
<dbReference type="EMBL" id="JACHBW010000023">
    <property type="protein sequence ID" value="MBB6106153.1"/>
    <property type="molecule type" value="Genomic_DNA"/>
</dbReference>
<gene>
    <name evidence="2" type="ORF">F4827_006024</name>
</gene>
<dbReference type="SUPFAM" id="SSF53335">
    <property type="entry name" value="S-adenosyl-L-methionine-dependent methyltransferases"/>
    <property type="match status" value="1"/>
</dbReference>
<keyword evidence="2" id="KW-0808">Transferase</keyword>
<feature type="domain" description="Methyltransferase type 11" evidence="1">
    <location>
        <begin position="40"/>
        <end position="141"/>
    </location>
</feature>
<keyword evidence="2" id="KW-0489">Methyltransferase</keyword>
<dbReference type="RefSeq" id="WP_183730875.1">
    <property type="nucleotide sequence ID" value="NZ_JACHBW010000023.1"/>
</dbReference>
<organism evidence="2 3">
    <name type="scientific">Paraburkholderia bannensis</name>
    <dbReference type="NCBI Taxonomy" id="765414"/>
    <lineage>
        <taxon>Bacteria</taxon>
        <taxon>Pseudomonadati</taxon>
        <taxon>Pseudomonadota</taxon>
        <taxon>Betaproteobacteria</taxon>
        <taxon>Burkholderiales</taxon>
        <taxon>Burkholderiaceae</taxon>
        <taxon>Paraburkholderia</taxon>
    </lineage>
</organism>
<dbReference type="PANTHER" id="PTHR43591">
    <property type="entry name" value="METHYLTRANSFERASE"/>
    <property type="match status" value="1"/>
</dbReference>
<evidence type="ECO:0000313" key="3">
    <source>
        <dbReference type="Proteomes" id="UP000571554"/>
    </source>
</evidence>
<name>A0A7W9WWL3_9BURK</name>
<dbReference type="GO" id="GO:0032259">
    <property type="term" value="P:methylation"/>
    <property type="evidence" value="ECO:0007669"/>
    <property type="project" value="UniProtKB-KW"/>
</dbReference>
<dbReference type="GO" id="GO:0008757">
    <property type="term" value="F:S-adenosylmethionine-dependent methyltransferase activity"/>
    <property type="evidence" value="ECO:0007669"/>
    <property type="project" value="InterPro"/>
</dbReference>
<reference evidence="2 3" key="1">
    <citation type="submission" date="2020-08" db="EMBL/GenBank/DDBJ databases">
        <title>Above-ground endophytic microbial communities from plants in different locations in the United States.</title>
        <authorList>
            <person name="Frank C."/>
        </authorList>
    </citation>
    <scope>NUCLEOTIDE SEQUENCE [LARGE SCALE GENOMIC DNA]</scope>
    <source>
        <strain evidence="2 3">WP4_2_2</strain>
    </source>
</reference>
<dbReference type="Pfam" id="PF08241">
    <property type="entry name" value="Methyltransf_11"/>
    <property type="match status" value="1"/>
</dbReference>
<protein>
    <submittedName>
        <fullName evidence="2">Ubiquinone/menaquinone biosynthesis C-methylase UbiE</fullName>
    </submittedName>
</protein>
<accession>A0A7W9WWL3</accession>
<proteinExistence type="predicted"/>
<dbReference type="AlphaFoldDB" id="A0A7W9WWL3"/>
<dbReference type="InterPro" id="IPR013216">
    <property type="entry name" value="Methyltransf_11"/>
</dbReference>
<keyword evidence="3" id="KW-1185">Reference proteome</keyword>
<keyword evidence="2" id="KW-0830">Ubiquinone</keyword>
<evidence type="ECO:0000313" key="2">
    <source>
        <dbReference type="EMBL" id="MBB6106153.1"/>
    </source>
</evidence>
<evidence type="ECO:0000259" key="1">
    <source>
        <dbReference type="Pfam" id="PF08241"/>
    </source>
</evidence>